<dbReference type="InterPro" id="IPR001303">
    <property type="entry name" value="Aldolase_II/adducin_N"/>
</dbReference>
<name>A0A1F2WIY7_9ACTN</name>
<dbReference type="GO" id="GO:0016832">
    <property type="term" value="F:aldehyde-lyase activity"/>
    <property type="evidence" value="ECO:0007669"/>
    <property type="project" value="TreeGrafter"/>
</dbReference>
<dbReference type="Pfam" id="PF00596">
    <property type="entry name" value="Aldolase_II"/>
    <property type="match status" value="1"/>
</dbReference>
<evidence type="ECO:0000256" key="1">
    <source>
        <dbReference type="ARBA" id="ARBA00022723"/>
    </source>
</evidence>
<evidence type="ECO:0000313" key="5">
    <source>
        <dbReference type="Proteomes" id="UP000177876"/>
    </source>
</evidence>
<feature type="domain" description="Class II aldolase/adducin N-terminal" evidence="3">
    <location>
        <begin position="3"/>
        <end position="176"/>
    </location>
</feature>
<dbReference type="NCBIfam" id="NF006413">
    <property type="entry name" value="PRK08660.1"/>
    <property type="match status" value="1"/>
</dbReference>
<dbReference type="STRING" id="1797197.A2Y75_06595"/>
<dbReference type="InterPro" id="IPR036409">
    <property type="entry name" value="Aldolase_II/adducin_N_sf"/>
</dbReference>
<accession>A0A1F2WIY7</accession>
<protein>
    <submittedName>
        <fullName evidence="4">Fuculose phosphate aldolase</fullName>
    </submittedName>
</protein>
<evidence type="ECO:0000256" key="2">
    <source>
        <dbReference type="ARBA" id="ARBA00023239"/>
    </source>
</evidence>
<gene>
    <name evidence="4" type="ORF">A2Y75_06595</name>
</gene>
<organism evidence="4 5">
    <name type="scientific">Candidatus Solincola sediminis</name>
    <dbReference type="NCBI Taxonomy" id="1797199"/>
    <lineage>
        <taxon>Bacteria</taxon>
        <taxon>Bacillati</taxon>
        <taxon>Actinomycetota</taxon>
        <taxon>Candidatus Geothermincolia</taxon>
        <taxon>Candidatus Geothermincolales</taxon>
        <taxon>Candidatus Geothermincolaceae</taxon>
        <taxon>Candidatus Solincola</taxon>
    </lineage>
</organism>
<dbReference type="PANTHER" id="PTHR22789:SF0">
    <property type="entry name" value="3-OXO-TETRONATE 4-PHOSPHATE DECARBOXYLASE-RELATED"/>
    <property type="match status" value="1"/>
</dbReference>
<reference evidence="4 5" key="1">
    <citation type="journal article" date="2016" name="Nat. Commun.">
        <title>Thousands of microbial genomes shed light on interconnected biogeochemical processes in an aquifer system.</title>
        <authorList>
            <person name="Anantharaman K."/>
            <person name="Brown C.T."/>
            <person name="Hug L.A."/>
            <person name="Sharon I."/>
            <person name="Castelle C.J."/>
            <person name="Probst A.J."/>
            <person name="Thomas B.C."/>
            <person name="Singh A."/>
            <person name="Wilkins M.J."/>
            <person name="Karaoz U."/>
            <person name="Brodie E.L."/>
            <person name="Williams K.H."/>
            <person name="Hubbard S.S."/>
            <person name="Banfield J.F."/>
        </authorList>
    </citation>
    <scope>NUCLEOTIDE SEQUENCE [LARGE SCALE GENOMIC DNA]</scope>
</reference>
<dbReference type="SMART" id="SM01007">
    <property type="entry name" value="Aldolase_II"/>
    <property type="match status" value="1"/>
</dbReference>
<comment type="caution">
    <text evidence="4">The sequence shown here is derived from an EMBL/GenBank/DDBJ whole genome shotgun (WGS) entry which is preliminary data.</text>
</comment>
<sequence>MLEQFARFGRELFLQGVNSSHSGNMSIRAGDRIFITRRGSMLANLREGDIIETGLRDDDSHITLVSTEIKIHRAVYQHTSALAMVHAHPPFAIALSIDEDEIGPIDTEGIYYFKSIPVIAAALTVGSDEVEQLLPPLLENYKAAMVRGHGSFAVGQMLEEAFQWTSSLEASCKVLFSHPLLAPQGRKEAGGKW</sequence>
<dbReference type="PANTHER" id="PTHR22789">
    <property type="entry name" value="FUCULOSE PHOSPHATE ALDOLASE"/>
    <property type="match status" value="1"/>
</dbReference>
<dbReference type="InterPro" id="IPR050197">
    <property type="entry name" value="Aldolase_class_II_sugar_metab"/>
</dbReference>
<dbReference type="AlphaFoldDB" id="A0A1F2WIY7"/>
<dbReference type="EMBL" id="MELK01000040">
    <property type="protein sequence ID" value="OFW56828.1"/>
    <property type="molecule type" value="Genomic_DNA"/>
</dbReference>
<proteinExistence type="predicted"/>
<keyword evidence="1" id="KW-0479">Metal-binding</keyword>
<keyword evidence="2" id="KW-0456">Lyase</keyword>
<evidence type="ECO:0000313" key="4">
    <source>
        <dbReference type="EMBL" id="OFW56828.1"/>
    </source>
</evidence>
<dbReference type="Gene3D" id="3.40.225.10">
    <property type="entry name" value="Class II aldolase/adducin N-terminal domain"/>
    <property type="match status" value="1"/>
</dbReference>
<dbReference type="SUPFAM" id="SSF53639">
    <property type="entry name" value="AraD/HMP-PK domain-like"/>
    <property type="match status" value="1"/>
</dbReference>
<evidence type="ECO:0000259" key="3">
    <source>
        <dbReference type="SMART" id="SM01007"/>
    </source>
</evidence>
<dbReference type="GO" id="GO:0019323">
    <property type="term" value="P:pentose catabolic process"/>
    <property type="evidence" value="ECO:0007669"/>
    <property type="project" value="TreeGrafter"/>
</dbReference>
<dbReference type="GO" id="GO:0005829">
    <property type="term" value="C:cytosol"/>
    <property type="evidence" value="ECO:0007669"/>
    <property type="project" value="TreeGrafter"/>
</dbReference>
<dbReference type="GO" id="GO:0046872">
    <property type="term" value="F:metal ion binding"/>
    <property type="evidence" value="ECO:0007669"/>
    <property type="project" value="UniProtKB-KW"/>
</dbReference>
<dbReference type="Proteomes" id="UP000177876">
    <property type="component" value="Unassembled WGS sequence"/>
</dbReference>